<keyword evidence="2 4" id="KW-0560">Oxidoreductase</keyword>
<dbReference type="InterPro" id="IPR057326">
    <property type="entry name" value="KR_dom"/>
</dbReference>
<dbReference type="NCBIfam" id="NF005559">
    <property type="entry name" value="PRK07231.1"/>
    <property type="match status" value="1"/>
</dbReference>
<dbReference type="InterPro" id="IPR036291">
    <property type="entry name" value="NAD(P)-bd_dom_sf"/>
</dbReference>
<comment type="caution">
    <text evidence="4">The sequence shown here is derived from an EMBL/GenBank/DDBJ whole genome shotgun (WGS) entry which is preliminary data.</text>
</comment>
<dbReference type="PANTHER" id="PTHR43639">
    <property type="entry name" value="OXIDOREDUCTASE, SHORT-CHAIN DEHYDROGENASE/REDUCTASE FAMILY (AFU_ORTHOLOGUE AFUA_5G02870)"/>
    <property type="match status" value="1"/>
</dbReference>
<dbReference type="CDD" id="cd05233">
    <property type="entry name" value="SDR_c"/>
    <property type="match status" value="1"/>
</dbReference>
<protein>
    <submittedName>
        <fullName evidence="4">Glucose 1-dehydrogenase</fullName>
        <ecNumber evidence="4">1.1.1.47</ecNumber>
    </submittedName>
</protein>
<dbReference type="EC" id="1.1.1.47" evidence="4"/>
<dbReference type="InterPro" id="IPR020904">
    <property type="entry name" value="Sc_DH/Rdtase_CS"/>
</dbReference>
<dbReference type="PRINTS" id="PR00081">
    <property type="entry name" value="GDHRDH"/>
</dbReference>
<dbReference type="PRINTS" id="PR00080">
    <property type="entry name" value="SDRFAMILY"/>
</dbReference>
<evidence type="ECO:0000256" key="2">
    <source>
        <dbReference type="ARBA" id="ARBA00023002"/>
    </source>
</evidence>
<keyword evidence="5" id="KW-1185">Reference proteome</keyword>
<evidence type="ECO:0000313" key="5">
    <source>
        <dbReference type="Proteomes" id="UP001597168"/>
    </source>
</evidence>
<dbReference type="PANTHER" id="PTHR43639:SF1">
    <property type="entry name" value="SHORT-CHAIN DEHYDROGENASE_REDUCTASE FAMILY PROTEIN"/>
    <property type="match status" value="1"/>
</dbReference>
<dbReference type="GO" id="GO:0047936">
    <property type="term" value="F:glucose 1-dehydrogenase [NAD(P)+] activity"/>
    <property type="evidence" value="ECO:0007669"/>
    <property type="project" value="UniProtKB-EC"/>
</dbReference>
<accession>A0ABW3QYP6</accession>
<dbReference type="EMBL" id="JBHTLK010000124">
    <property type="protein sequence ID" value="MFD1149825.1"/>
    <property type="molecule type" value="Genomic_DNA"/>
</dbReference>
<evidence type="ECO:0000256" key="1">
    <source>
        <dbReference type="ARBA" id="ARBA00006484"/>
    </source>
</evidence>
<feature type="domain" description="Ketoreductase" evidence="3">
    <location>
        <begin position="11"/>
        <end position="192"/>
    </location>
</feature>
<organism evidence="4 5">
    <name type="scientific">Saccharothrix hoggarensis</name>
    <dbReference type="NCBI Taxonomy" id="913853"/>
    <lineage>
        <taxon>Bacteria</taxon>
        <taxon>Bacillati</taxon>
        <taxon>Actinomycetota</taxon>
        <taxon>Actinomycetes</taxon>
        <taxon>Pseudonocardiales</taxon>
        <taxon>Pseudonocardiaceae</taxon>
        <taxon>Saccharothrix</taxon>
    </lineage>
</organism>
<dbReference type="Pfam" id="PF13561">
    <property type="entry name" value="adh_short_C2"/>
    <property type="match status" value="1"/>
</dbReference>
<dbReference type="Gene3D" id="3.40.50.720">
    <property type="entry name" value="NAD(P)-binding Rossmann-like Domain"/>
    <property type="match status" value="1"/>
</dbReference>
<dbReference type="SUPFAM" id="SSF51735">
    <property type="entry name" value="NAD(P)-binding Rossmann-fold domains"/>
    <property type="match status" value="1"/>
</dbReference>
<gene>
    <name evidence="4" type="ORF">ACFQ3T_22050</name>
</gene>
<name>A0ABW3QYP6_9PSEU</name>
<dbReference type="RefSeq" id="WP_380725363.1">
    <property type="nucleotide sequence ID" value="NZ_JBHTLK010000124.1"/>
</dbReference>
<dbReference type="PROSITE" id="PS00061">
    <property type="entry name" value="ADH_SHORT"/>
    <property type="match status" value="1"/>
</dbReference>
<comment type="similarity">
    <text evidence="1">Belongs to the short-chain dehydrogenases/reductases (SDR) family.</text>
</comment>
<dbReference type="Proteomes" id="UP001597168">
    <property type="component" value="Unassembled WGS sequence"/>
</dbReference>
<dbReference type="InterPro" id="IPR002347">
    <property type="entry name" value="SDR_fam"/>
</dbReference>
<proteinExistence type="inferred from homology"/>
<evidence type="ECO:0000259" key="3">
    <source>
        <dbReference type="SMART" id="SM00822"/>
    </source>
</evidence>
<dbReference type="SMART" id="SM00822">
    <property type="entry name" value="PKS_KR"/>
    <property type="match status" value="1"/>
</dbReference>
<sequence>MTHSTSRFDDKVALITGGTSGMGLVAARRFLAEGAHVVVTGRDKTRLDAAVEDLAGGDRVLAVRADVADLADLDALVEAIRDRHGRLDVVFANAGVASFGPSDDVTGAEFDRVVDINFKGVFFTIQKALPLLPDHAAIVINASWTLHRGLPGAAVYAATKAAVHNLAHTFAAELAPRRIRVNSVSPGYIETPMFHDNVSPEAQAEVVAAVAAGRIGTAEDVADAVAFLASDEASYVNGQDLVIDGGLVAALPAAHR</sequence>
<evidence type="ECO:0000313" key="4">
    <source>
        <dbReference type="EMBL" id="MFD1149825.1"/>
    </source>
</evidence>
<reference evidence="5" key="1">
    <citation type="journal article" date="2019" name="Int. J. Syst. Evol. Microbiol.">
        <title>The Global Catalogue of Microorganisms (GCM) 10K type strain sequencing project: providing services to taxonomists for standard genome sequencing and annotation.</title>
        <authorList>
            <consortium name="The Broad Institute Genomics Platform"/>
            <consortium name="The Broad Institute Genome Sequencing Center for Infectious Disease"/>
            <person name="Wu L."/>
            <person name="Ma J."/>
        </authorList>
    </citation>
    <scope>NUCLEOTIDE SEQUENCE [LARGE SCALE GENOMIC DNA]</scope>
    <source>
        <strain evidence="5">CCUG 60214</strain>
    </source>
</reference>